<accession>A0A6B9UKN8</accession>
<keyword evidence="1" id="KW-0812">Transmembrane</keyword>
<keyword evidence="1" id="KW-0472">Membrane</keyword>
<evidence type="ECO:0000256" key="1">
    <source>
        <dbReference type="SAM" id="Phobius"/>
    </source>
</evidence>
<dbReference type="EMBL" id="MN735204">
    <property type="protein sequence ID" value="QHN63920.1"/>
    <property type="molecule type" value="Viral_cRNA"/>
</dbReference>
<organism evidence="2">
    <name type="scientific">Mammalian orthorubulavirus 5</name>
    <dbReference type="NCBI Taxonomy" id="2560580"/>
    <lineage>
        <taxon>Viruses</taxon>
        <taxon>Riboviria</taxon>
        <taxon>Orthornavirae</taxon>
        <taxon>Negarnaviricota</taxon>
        <taxon>Haploviricotina</taxon>
        <taxon>Monjiviricetes</taxon>
        <taxon>Mononegavirales</taxon>
        <taxon>Paramyxoviridae</taxon>
        <taxon>Rubulavirinae</taxon>
        <taxon>Orthorubulavirus</taxon>
        <taxon>Orthorubulavirus mammalis</taxon>
    </lineage>
</organism>
<feature type="transmembrane region" description="Helical" evidence="1">
    <location>
        <begin position="21"/>
        <end position="38"/>
    </location>
</feature>
<proteinExistence type="predicted"/>
<sequence>MLPDPEDPESKKATRRTGNPIICFLFIFFLFVNFIVLNPRHLLSQHLPQAIHYIISPAILPTHIISILKKK</sequence>
<reference evidence="2" key="1">
    <citation type="journal article" date="2020" name="Int. J. Mol. Sci.">
        <title>Parainfluenza Virus 5 Infection in Neurological Disease and Encephalitis of Cattle.</title>
        <authorList>
            <person name="Hierweger M.M."/>
            <person name="Werder S."/>
            <person name="Seuberlich T."/>
        </authorList>
    </citation>
    <scope>NUCLEOTIDE SEQUENCE</scope>
    <source>
        <strain evidence="2">CH19-MMH</strain>
    </source>
</reference>
<protein>
    <submittedName>
        <fullName evidence="2">Putative small hydrophobic protein</fullName>
    </submittedName>
</protein>
<feature type="transmembrane region" description="Helical" evidence="1">
    <location>
        <begin position="50"/>
        <end position="68"/>
    </location>
</feature>
<evidence type="ECO:0000313" key="2">
    <source>
        <dbReference type="EMBL" id="QHN63920.1"/>
    </source>
</evidence>
<keyword evidence="1" id="KW-1133">Transmembrane helix</keyword>
<name>A0A6B9UKN8_9MONO</name>